<accession>A0ABQ5UIC0</accession>
<dbReference type="Pfam" id="PF00583">
    <property type="entry name" value="Acetyltransf_1"/>
    <property type="match status" value="1"/>
</dbReference>
<dbReference type="InterPro" id="IPR050832">
    <property type="entry name" value="Bact_Acetyltransf"/>
</dbReference>
<dbReference type="RefSeq" id="WP_284391888.1">
    <property type="nucleotide sequence ID" value="NZ_BSNG01000001.1"/>
</dbReference>
<evidence type="ECO:0000259" key="3">
    <source>
        <dbReference type="PROSITE" id="PS51186"/>
    </source>
</evidence>
<name>A0ABQ5UIC0_9HYPH</name>
<reference evidence="4" key="1">
    <citation type="journal article" date="2014" name="Int. J. Syst. Evol. Microbiol.">
        <title>Complete genome of a new Firmicutes species belonging to the dominant human colonic microbiota ('Ruminococcus bicirculans') reveals two chromosomes and a selective capacity to utilize plant glucans.</title>
        <authorList>
            <consortium name="NISC Comparative Sequencing Program"/>
            <person name="Wegmann U."/>
            <person name="Louis P."/>
            <person name="Goesmann A."/>
            <person name="Henrissat B."/>
            <person name="Duncan S.H."/>
            <person name="Flint H.J."/>
        </authorList>
    </citation>
    <scope>NUCLEOTIDE SEQUENCE</scope>
    <source>
        <strain evidence="4">NBRC 103855</strain>
    </source>
</reference>
<organism evidence="4 5">
    <name type="scientific">Devosia yakushimensis</name>
    <dbReference type="NCBI Taxonomy" id="470028"/>
    <lineage>
        <taxon>Bacteria</taxon>
        <taxon>Pseudomonadati</taxon>
        <taxon>Pseudomonadota</taxon>
        <taxon>Alphaproteobacteria</taxon>
        <taxon>Hyphomicrobiales</taxon>
        <taxon>Devosiaceae</taxon>
        <taxon>Devosia</taxon>
    </lineage>
</organism>
<keyword evidence="2" id="KW-0012">Acyltransferase</keyword>
<comment type="caution">
    <text evidence="4">The sequence shown here is derived from an EMBL/GenBank/DDBJ whole genome shotgun (WGS) entry which is preliminary data.</text>
</comment>
<dbReference type="Gene3D" id="3.40.630.30">
    <property type="match status" value="1"/>
</dbReference>
<dbReference type="PANTHER" id="PTHR43877">
    <property type="entry name" value="AMINOALKYLPHOSPHONATE N-ACETYLTRANSFERASE-RELATED-RELATED"/>
    <property type="match status" value="1"/>
</dbReference>
<evidence type="ECO:0000256" key="2">
    <source>
        <dbReference type="ARBA" id="ARBA00023315"/>
    </source>
</evidence>
<dbReference type="Proteomes" id="UP001161406">
    <property type="component" value="Unassembled WGS sequence"/>
</dbReference>
<dbReference type="InterPro" id="IPR000182">
    <property type="entry name" value="GNAT_dom"/>
</dbReference>
<reference evidence="4" key="2">
    <citation type="submission" date="2023-01" db="EMBL/GenBank/DDBJ databases">
        <title>Draft genome sequence of Devosia yakushimensis strain NBRC 103855.</title>
        <authorList>
            <person name="Sun Q."/>
            <person name="Mori K."/>
        </authorList>
    </citation>
    <scope>NUCLEOTIDE SEQUENCE</scope>
    <source>
        <strain evidence="4">NBRC 103855</strain>
    </source>
</reference>
<feature type="domain" description="N-acetyltransferase" evidence="3">
    <location>
        <begin position="1"/>
        <end position="153"/>
    </location>
</feature>
<protein>
    <recommendedName>
        <fullName evidence="3">N-acetyltransferase domain-containing protein</fullName>
    </recommendedName>
</protein>
<dbReference type="PROSITE" id="PS51186">
    <property type="entry name" value="GNAT"/>
    <property type="match status" value="1"/>
</dbReference>
<evidence type="ECO:0000256" key="1">
    <source>
        <dbReference type="ARBA" id="ARBA00022679"/>
    </source>
</evidence>
<dbReference type="SUPFAM" id="SSF55729">
    <property type="entry name" value="Acyl-CoA N-acyltransferases (Nat)"/>
    <property type="match status" value="1"/>
</dbReference>
<sequence length="153" mass="16880">MTVTTALLIDHEEALGPLVALYETQWPDWYNARGASARADLSERLQRERLPLGIVALIDGMAVGTCALTVTSGGLVTERSPWLGGLMVDPAFRRQGVARLLLARARREARRLGHKRLYALTADAVRLFARAGWIETDVILMSGEPHRIFVTST</sequence>
<proteinExistence type="predicted"/>
<dbReference type="EMBL" id="BSNG01000001">
    <property type="protein sequence ID" value="GLQ10899.1"/>
    <property type="molecule type" value="Genomic_DNA"/>
</dbReference>
<dbReference type="PANTHER" id="PTHR43877:SF1">
    <property type="entry name" value="ACETYLTRANSFERASE"/>
    <property type="match status" value="1"/>
</dbReference>
<evidence type="ECO:0000313" key="4">
    <source>
        <dbReference type="EMBL" id="GLQ10899.1"/>
    </source>
</evidence>
<keyword evidence="5" id="KW-1185">Reference proteome</keyword>
<dbReference type="CDD" id="cd04301">
    <property type="entry name" value="NAT_SF"/>
    <property type="match status" value="1"/>
</dbReference>
<evidence type="ECO:0000313" key="5">
    <source>
        <dbReference type="Proteomes" id="UP001161406"/>
    </source>
</evidence>
<gene>
    <name evidence="4" type="ORF">GCM10007913_28310</name>
</gene>
<keyword evidence="1" id="KW-0808">Transferase</keyword>
<dbReference type="InterPro" id="IPR016181">
    <property type="entry name" value="Acyl_CoA_acyltransferase"/>
</dbReference>